<proteinExistence type="predicted"/>
<feature type="non-terminal residue" evidence="1">
    <location>
        <position position="1"/>
    </location>
</feature>
<protein>
    <submittedName>
        <fullName evidence="1">Uncharacterized protein</fullName>
    </submittedName>
</protein>
<dbReference type="Proteomes" id="UP000265520">
    <property type="component" value="Unassembled WGS sequence"/>
</dbReference>
<organism evidence="1 2">
    <name type="scientific">Trifolium medium</name>
    <dbReference type="NCBI Taxonomy" id="97028"/>
    <lineage>
        <taxon>Eukaryota</taxon>
        <taxon>Viridiplantae</taxon>
        <taxon>Streptophyta</taxon>
        <taxon>Embryophyta</taxon>
        <taxon>Tracheophyta</taxon>
        <taxon>Spermatophyta</taxon>
        <taxon>Magnoliopsida</taxon>
        <taxon>eudicotyledons</taxon>
        <taxon>Gunneridae</taxon>
        <taxon>Pentapetalae</taxon>
        <taxon>rosids</taxon>
        <taxon>fabids</taxon>
        <taxon>Fabales</taxon>
        <taxon>Fabaceae</taxon>
        <taxon>Papilionoideae</taxon>
        <taxon>50 kb inversion clade</taxon>
        <taxon>NPAAA clade</taxon>
        <taxon>Hologalegina</taxon>
        <taxon>IRL clade</taxon>
        <taxon>Trifolieae</taxon>
        <taxon>Trifolium</taxon>
    </lineage>
</organism>
<dbReference type="EMBL" id="LXQA010317630">
    <property type="protein sequence ID" value="MCI43453.1"/>
    <property type="molecule type" value="Genomic_DNA"/>
</dbReference>
<feature type="non-terminal residue" evidence="1">
    <location>
        <position position="112"/>
    </location>
</feature>
<dbReference type="AlphaFoldDB" id="A0A392S3G7"/>
<evidence type="ECO:0000313" key="1">
    <source>
        <dbReference type="EMBL" id="MCI43453.1"/>
    </source>
</evidence>
<comment type="caution">
    <text evidence="1">The sequence shown here is derived from an EMBL/GenBank/DDBJ whole genome shotgun (WGS) entry which is preliminary data.</text>
</comment>
<evidence type="ECO:0000313" key="2">
    <source>
        <dbReference type="Proteomes" id="UP000265520"/>
    </source>
</evidence>
<keyword evidence="2" id="KW-1185">Reference proteome</keyword>
<reference evidence="1 2" key="1">
    <citation type="journal article" date="2018" name="Front. Plant Sci.">
        <title>Red Clover (Trifolium pratense) and Zigzag Clover (T. medium) - A Picture of Genomic Similarities and Differences.</title>
        <authorList>
            <person name="Dluhosova J."/>
            <person name="Istvanek J."/>
            <person name="Nedelnik J."/>
            <person name="Repkova J."/>
        </authorList>
    </citation>
    <scope>NUCLEOTIDE SEQUENCE [LARGE SCALE GENOMIC DNA]</scope>
    <source>
        <strain evidence="2">cv. 10/8</strain>
        <tissue evidence="1">Leaf</tissue>
    </source>
</reference>
<accession>A0A392S3G7</accession>
<name>A0A392S3G7_9FABA</name>
<sequence length="112" mass="12440">VLGSRVLFSLDEPLEVSVLNQYFNGILQMDALIGHVTVGPVIHAPLIRVLVRLGRYLLWELDPALPKFRGVVLGQDMLARHSEGSVVREQAMWSSGLPVFVILSSVATFVMW</sequence>